<dbReference type="Proteomes" id="UP000708208">
    <property type="component" value="Unassembled WGS sequence"/>
</dbReference>
<proteinExistence type="predicted"/>
<protein>
    <submittedName>
        <fullName evidence="1">Uncharacterized protein</fullName>
    </submittedName>
</protein>
<sequence>MSFETVRFSQADINNINLGKRRPLNPLNWADRKNKIKKDKGLSYKILKGTRAGLTIPAITQPTGEKTCRCKKDGCCKEAKFYVDLYTAFRSVNADQQNQLLGDCVEIREPKSRRIDPRNAIKIKKHSYRYLYVCLLTIRAGG</sequence>
<gene>
    <name evidence="1" type="ORF">AFUS01_LOCUS12414</name>
</gene>
<accession>A0A8J2NX15</accession>
<name>A0A8J2NX15_9HEXA</name>
<comment type="caution">
    <text evidence="1">The sequence shown here is derived from an EMBL/GenBank/DDBJ whole genome shotgun (WGS) entry which is preliminary data.</text>
</comment>
<dbReference type="EMBL" id="CAJVCH010097851">
    <property type="protein sequence ID" value="CAG7723319.1"/>
    <property type="molecule type" value="Genomic_DNA"/>
</dbReference>
<dbReference type="AlphaFoldDB" id="A0A8J2NX15"/>
<evidence type="ECO:0000313" key="1">
    <source>
        <dbReference type="EMBL" id="CAG7723319.1"/>
    </source>
</evidence>
<reference evidence="1" key="1">
    <citation type="submission" date="2021-06" db="EMBL/GenBank/DDBJ databases">
        <authorList>
            <person name="Hodson N. C."/>
            <person name="Mongue J. A."/>
            <person name="Jaron S. K."/>
        </authorList>
    </citation>
    <scope>NUCLEOTIDE SEQUENCE</scope>
</reference>
<organism evidence="1 2">
    <name type="scientific">Allacma fusca</name>
    <dbReference type="NCBI Taxonomy" id="39272"/>
    <lineage>
        <taxon>Eukaryota</taxon>
        <taxon>Metazoa</taxon>
        <taxon>Ecdysozoa</taxon>
        <taxon>Arthropoda</taxon>
        <taxon>Hexapoda</taxon>
        <taxon>Collembola</taxon>
        <taxon>Symphypleona</taxon>
        <taxon>Sminthuridae</taxon>
        <taxon>Allacma</taxon>
    </lineage>
</organism>
<evidence type="ECO:0000313" key="2">
    <source>
        <dbReference type="Proteomes" id="UP000708208"/>
    </source>
</evidence>
<keyword evidence="2" id="KW-1185">Reference proteome</keyword>